<dbReference type="RefSeq" id="WP_213498935.1">
    <property type="nucleotide sequence ID" value="NZ_CP074694.1"/>
</dbReference>
<proteinExistence type="predicted"/>
<name>A0A8E6B9N1_9BACT</name>
<reference evidence="1" key="1">
    <citation type="submission" date="2021-05" db="EMBL/GenBank/DDBJ databases">
        <title>Complete genome sequence of the cellulolytic planctomycete Telmatocola sphagniphila SP2T and characterization of the first cellulase from planctomycetes.</title>
        <authorList>
            <person name="Rakitin A.L."/>
            <person name="Beletsky A.V."/>
            <person name="Naumoff D.G."/>
            <person name="Kulichevskaya I.S."/>
            <person name="Mardanov A.V."/>
            <person name="Ravin N.V."/>
            <person name="Dedysh S.N."/>
        </authorList>
    </citation>
    <scope>NUCLEOTIDE SEQUENCE</scope>
    <source>
        <strain evidence="1">SP2T</strain>
    </source>
</reference>
<accession>A0A8E6B9N1</accession>
<evidence type="ECO:0000313" key="1">
    <source>
        <dbReference type="EMBL" id="QVL33959.1"/>
    </source>
</evidence>
<organism evidence="1 2">
    <name type="scientific">Telmatocola sphagniphila</name>
    <dbReference type="NCBI Taxonomy" id="1123043"/>
    <lineage>
        <taxon>Bacteria</taxon>
        <taxon>Pseudomonadati</taxon>
        <taxon>Planctomycetota</taxon>
        <taxon>Planctomycetia</taxon>
        <taxon>Gemmatales</taxon>
        <taxon>Gemmataceae</taxon>
    </lineage>
</organism>
<sequence>MAQSDEKDMWVVLRGIGEVLIVTVPEKWKEATMRIEVQASPAQTIIKSTIWSEQFPLEILEANEEIWTAIREFQLLCLHKGLPWVKLNTRIERVGPNWTISNEFD</sequence>
<protein>
    <submittedName>
        <fullName evidence="1">Uncharacterized protein</fullName>
    </submittedName>
</protein>
<dbReference type="Proteomes" id="UP000676194">
    <property type="component" value="Chromosome"/>
</dbReference>
<keyword evidence="2" id="KW-1185">Reference proteome</keyword>
<evidence type="ECO:0000313" key="2">
    <source>
        <dbReference type="Proteomes" id="UP000676194"/>
    </source>
</evidence>
<dbReference type="AlphaFoldDB" id="A0A8E6B9N1"/>
<dbReference type="KEGG" id="tsph:KIH39_08640"/>
<gene>
    <name evidence="1" type="ORF">KIH39_08640</name>
</gene>
<dbReference type="EMBL" id="CP074694">
    <property type="protein sequence ID" value="QVL33959.1"/>
    <property type="molecule type" value="Genomic_DNA"/>
</dbReference>